<name>A0AAX1XKR2_9VIBR</name>
<comment type="caution">
    <text evidence="2">The sequence shown here is derived from an EMBL/GenBank/DDBJ whole genome shotgun (WGS) entry which is preliminary data.</text>
</comment>
<organism evidence="2 3">
    <name type="scientific">Vibrio diabolicus</name>
    <dbReference type="NCBI Taxonomy" id="50719"/>
    <lineage>
        <taxon>Bacteria</taxon>
        <taxon>Pseudomonadati</taxon>
        <taxon>Pseudomonadota</taxon>
        <taxon>Gammaproteobacteria</taxon>
        <taxon>Vibrionales</taxon>
        <taxon>Vibrionaceae</taxon>
        <taxon>Vibrio</taxon>
        <taxon>Vibrio diabolicus subgroup</taxon>
    </lineage>
</organism>
<feature type="transmembrane region" description="Helical" evidence="1">
    <location>
        <begin position="312"/>
        <end position="332"/>
    </location>
</feature>
<proteinExistence type="predicted"/>
<feature type="transmembrane region" description="Helical" evidence="1">
    <location>
        <begin position="282"/>
        <end position="300"/>
    </location>
</feature>
<evidence type="ECO:0000313" key="2">
    <source>
        <dbReference type="EMBL" id="RPB37474.1"/>
    </source>
</evidence>
<dbReference type="RefSeq" id="WP_074191244.1">
    <property type="nucleotide sequence ID" value="NZ_JAKNQD010000017.1"/>
</dbReference>
<protein>
    <submittedName>
        <fullName evidence="2">MFS transporter permease</fullName>
    </submittedName>
</protein>
<accession>A0AAX1XKR2</accession>
<feature type="transmembrane region" description="Helical" evidence="1">
    <location>
        <begin position="220"/>
        <end position="243"/>
    </location>
</feature>
<dbReference type="AlphaFoldDB" id="A0AAX1XKR2"/>
<feature type="transmembrane region" description="Helical" evidence="1">
    <location>
        <begin position="249"/>
        <end position="270"/>
    </location>
</feature>
<evidence type="ECO:0000256" key="1">
    <source>
        <dbReference type="SAM" id="Phobius"/>
    </source>
</evidence>
<dbReference type="EMBL" id="PKPZ01000014">
    <property type="protein sequence ID" value="RPB37474.1"/>
    <property type="molecule type" value="Genomic_DNA"/>
</dbReference>
<sequence length="418" mass="47733">MCKTIISLLIIIFCVTCSLSISAKNIEKKESQILTINEINNKEKIRDLTEIERVSLSTIYLLYKNGVITESEANQEFGHFLENEDRKNALLKLAHIDDAQKELKQAEESSDWVKLFNLVNLMKLCGVLLLIAAVAYFIAQTYELLQDIGRVFWRLICTLPAICYQILFVIIGLTLALVPMIISISEAQYVVIFGVLLAYVALVWWTIHYEEQSEILLEKLSLGLPIGMVWSFYHAIYFGFFAIREEIAFLQLVTFAWVVLGIAVGIFKLFNFEDKPYKGTKCFSLALSSTIVTCIILFLNQSSDWITPYYKFTYYGLVPLLLLSFSISGFYLQKPSWVKKFSNIMMFSLLFISAPLPSFGLDNLYAMINSGVFAYGFITITTMVFRVSFLFGLISTSLVVYVLALVIEHNPEKFMLYI</sequence>
<gene>
    <name evidence="2" type="ORF">CYQ91_18405</name>
</gene>
<keyword evidence="1" id="KW-0812">Transmembrane</keyword>
<feature type="transmembrane region" description="Helical" evidence="1">
    <location>
        <begin position="121"/>
        <end position="139"/>
    </location>
</feature>
<dbReference type="Proteomes" id="UP000283878">
    <property type="component" value="Unassembled WGS sequence"/>
</dbReference>
<keyword evidence="1" id="KW-1133">Transmembrane helix</keyword>
<keyword evidence="1" id="KW-0472">Membrane</keyword>
<feature type="transmembrane region" description="Helical" evidence="1">
    <location>
        <begin position="151"/>
        <end position="182"/>
    </location>
</feature>
<reference evidence="2 3" key="1">
    <citation type="journal article" date="2018" name="AMB Express">
        <title>Occurrence and significance of pathogenicity and fitness islands in environmental vibrios.</title>
        <authorList>
            <person name="Klein S."/>
            <person name="Pipes S."/>
            <person name="Lovell C.R."/>
        </authorList>
    </citation>
    <scope>NUCLEOTIDE SEQUENCE [LARGE SCALE GENOMIC DNA]</scope>
    <source>
        <strain evidence="2 3">JBS-8-11-1</strain>
    </source>
</reference>
<evidence type="ECO:0000313" key="3">
    <source>
        <dbReference type="Proteomes" id="UP000283878"/>
    </source>
</evidence>
<feature type="transmembrane region" description="Helical" evidence="1">
    <location>
        <begin position="188"/>
        <end position="208"/>
    </location>
</feature>
<feature type="transmembrane region" description="Helical" evidence="1">
    <location>
        <begin position="373"/>
        <end position="406"/>
    </location>
</feature>